<name>A0A5C5XAC5_9PLAN</name>
<dbReference type="PANTHER" id="PTHR32432:SF3">
    <property type="entry name" value="ETHANOLAMINE UTILIZATION PROTEIN EUTJ"/>
    <property type="match status" value="1"/>
</dbReference>
<sequence length="356" mass="40346">MKFITKPTSLFTMGSSDINSRIGVDFQSSRLICARLSSNKRVENKIEGMIIPFPDRDCSLEHWILSGGLHEVLQKYRKQFSHFGGESISCILPESLTHACIIELPMGNEAETHDLVAQELADQQEFSLDELTFDFWMEENPNAEGMVKVHAECIRSKVVKEIVSQFLAVGYRCDRIDSRSNSLAQLIPENSTSLSVVIDWGLDEVTLILCESGQPFYSRKLRDCHTRQLFEELTQHWSISLADCEALLNRLRHHELKQTTGLAELKDLYLNVSRELFIRLAVEAKRTIDFAHQKKIFSVPEQILLIGSGAGLPFVKSEINHLLPYPVQTEYLSEKYSTAGMSEFILAMAACEEGRS</sequence>
<dbReference type="Proteomes" id="UP000316095">
    <property type="component" value="Unassembled WGS sequence"/>
</dbReference>
<dbReference type="AlphaFoldDB" id="A0A5C5XAC5"/>
<organism evidence="1 2">
    <name type="scientific">Rubinisphaera italica</name>
    <dbReference type="NCBI Taxonomy" id="2527969"/>
    <lineage>
        <taxon>Bacteria</taxon>
        <taxon>Pseudomonadati</taxon>
        <taxon>Planctomycetota</taxon>
        <taxon>Planctomycetia</taxon>
        <taxon>Planctomycetales</taxon>
        <taxon>Planctomycetaceae</taxon>
        <taxon>Rubinisphaera</taxon>
    </lineage>
</organism>
<dbReference type="Gene3D" id="3.30.1490.300">
    <property type="match status" value="1"/>
</dbReference>
<reference evidence="1 2" key="1">
    <citation type="submission" date="2019-02" db="EMBL/GenBank/DDBJ databases">
        <title>Deep-cultivation of Planctomycetes and their phenomic and genomic characterization uncovers novel biology.</title>
        <authorList>
            <person name="Wiegand S."/>
            <person name="Jogler M."/>
            <person name="Boedeker C."/>
            <person name="Pinto D."/>
            <person name="Vollmers J."/>
            <person name="Rivas-Marin E."/>
            <person name="Kohn T."/>
            <person name="Peeters S.H."/>
            <person name="Heuer A."/>
            <person name="Rast P."/>
            <person name="Oberbeckmann S."/>
            <person name="Bunk B."/>
            <person name="Jeske O."/>
            <person name="Meyerdierks A."/>
            <person name="Storesund J.E."/>
            <person name="Kallscheuer N."/>
            <person name="Luecker S."/>
            <person name="Lage O.M."/>
            <person name="Pohl T."/>
            <person name="Merkel B.J."/>
            <person name="Hornburger P."/>
            <person name="Mueller R.-W."/>
            <person name="Bruemmer F."/>
            <person name="Labrenz M."/>
            <person name="Spormann A.M."/>
            <person name="Op Den Camp H."/>
            <person name="Overmann J."/>
            <person name="Amann R."/>
            <person name="Jetten M.S.M."/>
            <person name="Mascher T."/>
            <person name="Medema M.H."/>
            <person name="Devos D.P."/>
            <person name="Kaster A.-K."/>
            <person name="Ovreas L."/>
            <person name="Rohde M."/>
            <person name="Galperin M.Y."/>
            <person name="Jogler C."/>
        </authorList>
    </citation>
    <scope>NUCLEOTIDE SEQUENCE [LARGE SCALE GENOMIC DNA]</scope>
    <source>
        <strain evidence="1 2">Pan54</strain>
    </source>
</reference>
<dbReference type="InterPro" id="IPR050696">
    <property type="entry name" value="FtsA/MreB"/>
</dbReference>
<dbReference type="RefSeq" id="WP_146502106.1">
    <property type="nucleotide sequence ID" value="NZ_SJPG01000001.1"/>
</dbReference>
<dbReference type="EMBL" id="SJPG01000001">
    <property type="protein sequence ID" value="TWT59930.1"/>
    <property type="molecule type" value="Genomic_DNA"/>
</dbReference>
<evidence type="ECO:0000313" key="2">
    <source>
        <dbReference type="Proteomes" id="UP000316095"/>
    </source>
</evidence>
<evidence type="ECO:0000313" key="1">
    <source>
        <dbReference type="EMBL" id="TWT59930.1"/>
    </source>
</evidence>
<accession>A0A5C5XAC5</accession>
<protein>
    <submittedName>
        <fullName evidence="1">Competence protein A</fullName>
    </submittedName>
</protein>
<dbReference type="Gene3D" id="3.30.420.40">
    <property type="match status" value="2"/>
</dbReference>
<comment type="caution">
    <text evidence="1">The sequence shown here is derived from an EMBL/GenBank/DDBJ whole genome shotgun (WGS) entry which is preliminary data.</text>
</comment>
<dbReference type="OrthoDB" id="9773403at2"/>
<keyword evidence="2" id="KW-1185">Reference proteome</keyword>
<gene>
    <name evidence="1" type="ORF">Pan54_06410</name>
</gene>
<proteinExistence type="predicted"/>
<dbReference type="PANTHER" id="PTHR32432">
    <property type="entry name" value="CELL DIVISION PROTEIN FTSA-RELATED"/>
    <property type="match status" value="1"/>
</dbReference>